<dbReference type="SUPFAM" id="SSF53448">
    <property type="entry name" value="Nucleotide-diphospho-sugar transferases"/>
    <property type="match status" value="1"/>
</dbReference>
<name>A0A517PWA9_9PLAN</name>
<evidence type="ECO:0000313" key="1">
    <source>
        <dbReference type="EMBL" id="QDT23658.1"/>
    </source>
</evidence>
<evidence type="ECO:0008006" key="3">
    <source>
        <dbReference type="Google" id="ProtNLM"/>
    </source>
</evidence>
<dbReference type="Proteomes" id="UP000320421">
    <property type="component" value="Chromosome"/>
</dbReference>
<evidence type="ECO:0000313" key="2">
    <source>
        <dbReference type="Proteomes" id="UP000320421"/>
    </source>
</evidence>
<reference evidence="1 2" key="1">
    <citation type="submission" date="2019-02" db="EMBL/GenBank/DDBJ databases">
        <title>Deep-cultivation of Planctomycetes and their phenomic and genomic characterization uncovers novel biology.</title>
        <authorList>
            <person name="Wiegand S."/>
            <person name="Jogler M."/>
            <person name="Boedeker C."/>
            <person name="Pinto D."/>
            <person name="Vollmers J."/>
            <person name="Rivas-Marin E."/>
            <person name="Kohn T."/>
            <person name="Peeters S.H."/>
            <person name="Heuer A."/>
            <person name="Rast P."/>
            <person name="Oberbeckmann S."/>
            <person name="Bunk B."/>
            <person name="Jeske O."/>
            <person name="Meyerdierks A."/>
            <person name="Storesund J.E."/>
            <person name="Kallscheuer N."/>
            <person name="Luecker S."/>
            <person name="Lage O.M."/>
            <person name="Pohl T."/>
            <person name="Merkel B.J."/>
            <person name="Hornburger P."/>
            <person name="Mueller R.-W."/>
            <person name="Bruemmer F."/>
            <person name="Labrenz M."/>
            <person name="Spormann A.M."/>
            <person name="Op den Camp H."/>
            <person name="Overmann J."/>
            <person name="Amann R."/>
            <person name="Jetten M.S.M."/>
            <person name="Mascher T."/>
            <person name="Medema M.H."/>
            <person name="Devos D.P."/>
            <person name="Kaster A.-K."/>
            <person name="Ovreas L."/>
            <person name="Rohde M."/>
            <person name="Galperin M.Y."/>
            <person name="Jogler C."/>
        </authorList>
    </citation>
    <scope>NUCLEOTIDE SEQUENCE [LARGE SCALE GENOMIC DNA]</scope>
    <source>
        <strain evidence="1 2">HG66A1</strain>
    </source>
</reference>
<dbReference type="OrthoDB" id="181606at2"/>
<dbReference type="AlphaFoldDB" id="A0A517PWA9"/>
<organism evidence="1 2">
    <name type="scientific">Gimesia chilikensis</name>
    <dbReference type="NCBI Taxonomy" id="2605989"/>
    <lineage>
        <taxon>Bacteria</taxon>
        <taxon>Pseudomonadati</taxon>
        <taxon>Planctomycetota</taxon>
        <taxon>Planctomycetia</taxon>
        <taxon>Planctomycetales</taxon>
        <taxon>Planctomycetaceae</taxon>
        <taxon>Gimesia</taxon>
    </lineage>
</organism>
<dbReference type="Gene3D" id="3.90.550.10">
    <property type="entry name" value="Spore Coat Polysaccharide Biosynthesis Protein SpsA, Chain A"/>
    <property type="match status" value="1"/>
</dbReference>
<protein>
    <recommendedName>
        <fullName evidence="3">Glycosyl transferase family 8</fullName>
    </recommendedName>
</protein>
<dbReference type="EMBL" id="CP036266">
    <property type="protein sequence ID" value="QDT23658.1"/>
    <property type="molecule type" value="Genomic_DNA"/>
</dbReference>
<dbReference type="InterPro" id="IPR029044">
    <property type="entry name" value="Nucleotide-diphossugar_trans"/>
</dbReference>
<dbReference type="RefSeq" id="WP_145191375.1">
    <property type="nucleotide sequence ID" value="NZ_CP036266.1"/>
</dbReference>
<sequence length="579" mass="67433">MKIQDHSSNNNISFTTIVGVDEHHVKELELVWPTWKRFKPELLQNPLLVVCDGSIPVSDWNCKLRFLDHPDMRRVQWEMPDCSQREKMLNGITFAVSNYVQTPWFLKLDTDTVATEEKRWIDPEWFSVNDQDEYPVFVSHPWGYTKPPEAIDILDRWAQQIPQLSGYNDLELHPEPGRDKVIHSRITSWCFFGRTEWAKDMLQCCPKRLPVPSHDTFFWYCAERQNRFYRKVRMTKHGWKHLGRYSSLKKHFQNQVSFEVAPKSSRGCGCGCKKKRASIETQAILPIDTQREQQGVVYLLCGTAHAVRMLTSIWSLRKHYSGPIIVYTIGDDSHKIGKNLASEPRLDVEHRQFPRVMRRKNAAFLNKLAILQDPPFDMTVYLDADTLVTGSIQELFELPEGCDMVATQFSNWTTQRKTIRKRINAWKEISLEGKTKRRIDRLVRKGLQTRPAINGGVFGLRRNAEIIPKWYDLALIGRKTFICDEIALQLLLHYHPHKLLDCRWNCSPIYAGKTKDVRIWHMHGSKHLRSQAINLWWPAYQEILGENLGQICDWTPAGDGRLEQYLAELDGLPLAETSN</sequence>
<gene>
    <name evidence="1" type="ORF">HG66A1_54800</name>
</gene>
<accession>A0A517PWA9</accession>
<keyword evidence="2" id="KW-1185">Reference proteome</keyword>
<proteinExistence type="predicted"/>